<evidence type="ECO:0000256" key="1">
    <source>
        <dbReference type="ARBA" id="ARBA00022679"/>
    </source>
</evidence>
<reference evidence="5" key="1">
    <citation type="submission" date="2018-09" db="EMBL/GenBank/DDBJ databases">
        <title>Paracoccus onubensis nov. sp. a moderate halophilic bacterium isolated from Gruta de las Maravillas (Aracena, Spain).</title>
        <authorList>
            <person name="Jurado V."/>
            <person name="Gutierrez-Patricio S."/>
            <person name="Gonzalez-Pimentel J.L."/>
            <person name="Miller A.Z."/>
            <person name="Laiz L."/>
            <person name="Saiz-Jimenez C."/>
        </authorList>
    </citation>
    <scope>NUCLEOTIDE SEQUENCE [LARGE SCALE GENOMIC DNA]</scope>
    <source>
        <strain evidence="5">DSM 26381</strain>
    </source>
</reference>
<keyword evidence="5" id="KW-1185">Reference proteome</keyword>
<feature type="domain" description="N-acetyltransferase" evidence="3">
    <location>
        <begin position="2"/>
        <end position="158"/>
    </location>
</feature>
<dbReference type="AlphaFoldDB" id="A0A419A760"/>
<organism evidence="4 5">
    <name type="scientific">Paracoccus siganidrum</name>
    <dbReference type="NCBI Taxonomy" id="1276757"/>
    <lineage>
        <taxon>Bacteria</taxon>
        <taxon>Pseudomonadati</taxon>
        <taxon>Pseudomonadota</taxon>
        <taxon>Alphaproteobacteria</taxon>
        <taxon>Rhodobacterales</taxon>
        <taxon>Paracoccaceae</taxon>
        <taxon>Paracoccus</taxon>
    </lineage>
</organism>
<evidence type="ECO:0000313" key="5">
    <source>
        <dbReference type="Proteomes" id="UP000283587"/>
    </source>
</evidence>
<dbReference type="GO" id="GO:0016747">
    <property type="term" value="F:acyltransferase activity, transferring groups other than amino-acyl groups"/>
    <property type="evidence" value="ECO:0007669"/>
    <property type="project" value="InterPro"/>
</dbReference>
<dbReference type="SUPFAM" id="SSF55729">
    <property type="entry name" value="Acyl-CoA N-acyltransferases (Nat)"/>
    <property type="match status" value="1"/>
</dbReference>
<dbReference type="OrthoDB" id="572496at2"/>
<evidence type="ECO:0000256" key="2">
    <source>
        <dbReference type="ARBA" id="ARBA00023315"/>
    </source>
</evidence>
<sequence>MPTIRRAAPGDAGALPAIERSAGEAFRALPDLAWIADDEVQSARRHRELIAAGLALVAELSGRPVGFLNAEVFGNRLHLWQIAVHADHQGQGIGTRLLRRAIREAAARGLHAMTLTTFREVSWNEPYYRRLGFVALQAPSGHLRRILADEARAGLPRERRCAMVMWLGRRSRRRHARVRRGVMAIRRP</sequence>
<dbReference type="EMBL" id="QZEW01000034">
    <property type="protein sequence ID" value="RJL16456.1"/>
    <property type="molecule type" value="Genomic_DNA"/>
</dbReference>
<dbReference type="InterPro" id="IPR016181">
    <property type="entry name" value="Acyl_CoA_acyltransferase"/>
</dbReference>
<dbReference type="Gene3D" id="3.40.630.30">
    <property type="match status" value="1"/>
</dbReference>
<dbReference type="PANTHER" id="PTHR43800:SF1">
    <property type="entry name" value="PEPTIDYL-LYSINE N-ACETYLTRANSFERASE YJAB"/>
    <property type="match status" value="1"/>
</dbReference>
<dbReference type="Pfam" id="PF00583">
    <property type="entry name" value="Acetyltransf_1"/>
    <property type="match status" value="1"/>
</dbReference>
<dbReference type="Proteomes" id="UP000283587">
    <property type="component" value="Unassembled WGS sequence"/>
</dbReference>
<evidence type="ECO:0000259" key="3">
    <source>
        <dbReference type="PROSITE" id="PS51186"/>
    </source>
</evidence>
<dbReference type="PANTHER" id="PTHR43800">
    <property type="entry name" value="PEPTIDYL-LYSINE N-ACETYLTRANSFERASE YJAB"/>
    <property type="match status" value="1"/>
</dbReference>
<dbReference type="RefSeq" id="WP_119897992.1">
    <property type="nucleotide sequence ID" value="NZ_QZEW01000034.1"/>
</dbReference>
<dbReference type="PROSITE" id="PS51186">
    <property type="entry name" value="GNAT"/>
    <property type="match status" value="1"/>
</dbReference>
<gene>
    <name evidence="4" type="ORF">D3P05_09670</name>
</gene>
<keyword evidence="1 4" id="KW-0808">Transferase</keyword>
<name>A0A419A760_9RHOB</name>
<accession>A0A419A760</accession>
<keyword evidence="2" id="KW-0012">Acyltransferase</keyword>
<dbReference type="InterPro" id="IPR000182">
    <property type="entry name" value="GNAT_dom"/>
</dbReference>
<comment type="caution">
    <text evidence="4">The sequence shown here is derived from an EMBL/GenBank/DDBJ whole genome shotgun (WGS) entry which is preliminary data.</text>
</comment>
<protein>
    <submittedName>
        <fullName evidence="4">GNAT family N-acetyltransferase</fullName>
    </submittedName>
</protein>
<evidence type="ECO:0000313" key="4">
    <source>
        <dbReference type="EMBL" id="RJL16456.1"/>
    </source>
</evidence>
<dbReference type="CDD" id="cd04301">
    <property type="entry name" value="NAT_SF"/>
    <property type="match status" value="1"/>
</dbReference>
<proteinExistence type="predicted"/>